<name>A0AAN9ZI59_9ORTH</name>
<evidence type="ECO:0008006" key="10">
    <source>
        <dbReference type="Google" id="ProtNLM"/>
    </source>
</evidence>
<dbReference type="GO" id="GO:0005886">
    <property type="term" value="C:plasma membrane"/>
    <property type="evidence" value="ECO:0007669"/>
    <property type="project" value="TreeGrafter"/>
</dbReference>
<dbReference type="InterPro" id="IPR002259">
    <property type="entry name" value="Eqnu_transpt"/>
</dbReference>
<evidence type="ECO:0000256" key="6">
    <source>
        <dbReference type="ARBA" id="ARBA00023136"/>
    </source>
</evidence>
<dbReference type="SUPFAM" id="SSF103473">
    <property type="entry name" value="MFS general substrate transporter"/>
    <property type="match status" value="1"/>
</dbReference>
<dbReference type="GO" id="GO:0008504">
    <property type="term" value="F:monoamine transmembrane transporter activity"/>
    <property type="evidence" value="ECO:0007669"/>
    <property type="project" value="TreeGrafter"/>
</dbReference>
<dbReference type="Proteomes" id="UP001378592">
    <property type="component" value="Unassembled WGS sequence"/>
</dbReference>
<dbReference type="AlphaFoldDB" id="A0AAN9ZI59"/>
<evidence type="ECO:0000313" key="8">
    <source>
        <dbReference type="EMBL" id="KAK7873810.1"/>
    </source>
</evidence>
<keyword evidence="3" id="KW-0813">Transport</keyword>
<evidence type="ECO:0000256" key="5">
    <source>
        <dbReference type="ARBA" id="ARBA00022989"/>
    </source>
</evidence>
<reference evidence="8 9" key="1">
    <citation type="submission" date="2024-03" db="EMBL/GenBank/DDBJ databases">
        <title>The genome assembly and annotation of the cricket Gryllus longicercus Weissman &amp; Gray.</title>
        <authorList>
            <person name="Szrajer S."/>
            <person name="Gray D."/>
            <person name="Ylla G."/>
        </authorList>
    </citation>
    <scope>NUCLEOTIDE SEQUENCE [LARGE SCALE GENOMIC DNA]</scope>
    <source>
        <strain evidence="8">DAG 2021-001</strain>
        <tissue evidence="8">Whole body minus gut</tissue>
    </source>
</reference>
<gene>
    <name evidence="8" type="ORF">R5R35_005792</name>
</gene>
<feature type="transmembrane region" description="Helical" evidence="7">
    <location>
        <begin position="443"/>
        <end position="464"/>
    </location>
</feature>
<feature type="transmembrane region" description="Helical" evidence="7">
    <location>
        <begin position="202"/>
        <end position="223"/>
    </location>
</feature>
<comment type="similarity">
    <text evidence="2">Belongs to the SLC29A/ENT transporter (TC 2.A.57) family.</text>
</comment>
<dbReference type="PANTHER" id="PTHR10332:SF10">
    <property type="entry name" value="EQUILIBRATIVE NUCLEOSIDE TRANSPORTER 4"/>
    <property type="match status" value="1"/>
</dbReference>
<evidence type="ECO:0000256" key="1">
    <source>
        <dbReference type="ARBA" id="ARBA00004141"/>
    </source>
</evidence>
<comment type="caution">
    <text evidence="8">The sequence shown here is derived from an EMBL/GenBank/DDBJ whole genome shotgun (WGS) entry which is preliminary data.</text>
</comment>
<feature type="transmembrane region" description="Helical" evidence="7">
    <location>
        <begin position="412"/>
        <end position="431"/>
    </location>
</feature>
<keyword evidence="6 7" id="KW-0472">Membrane</keyword>
<comment type="subcellular location">
    <subcellularLocation>
        <location evidence="1">Membrane</location>
        <topology evidence="1">Multi-pass membrane protein</topology>
    </subcellularLocation>
</comment>
<sequence>MMDENLSRGYIQLGKSRTANDFRFTNGFSHLSPPIDKCNCIYFALVLSGVGFLLPYNSFIIAVDYFRDRYPDTTVVFDMTLVYIVMAFFAVLANNVLVETLSLNTRITFGYLVSFFTLLFVALCEIWWDAFGASASYTINLIAVAVVALGCTVQQSSFYGYTSMLPSRYTQAVMAGESAAGFLVSGNRILTKLLLDDQRVNTIIFFVMSVAIVALCFALHQVVRRTDFVQFYITLCRESHKIVLEPTEDVGLFVITPCLQMDPLDQVDSANKNQYGVLKLQQSPLATDSATSSSDNTAGAGQYSAFSFSNPVYEPSATAAPTATGAATGAGVGAAAGGTTYKVEDVVIRMRSVYTSSNSKAWGGLKRGLLARWDVAKIIWPYMLSIGLAYFVTLCLYPGIISEIVSCKFGSWMPVILMAVFNAADLVGKVLASVPYDWSRTQLIVFAWMRAILVPLLLLCATPRGSPLIPGEGYPLLFSLLLGVTNGLVGSIPMIQAPSKVPEEHRELTGNIMTLSYNVGLTGGSLVAYLNDYLLGVDHGNSCTHKTEFVTSLPFSSSVASVTASLSSIGSATPTGPELLSTVLSAVSPSNATVATVTSTVLAAVAHSTLGMTNLDPTQSSVSAATSIGSLISNMTAP</sequence>
<evidence type="ECO:0000256" key="2">
    <source>
        <dbReference type="ARBA" id="ARBA00007965"/>
    </source>
</evidence>
<evidence type="ECO:0000256" key="3">
    <source>
        <dbReference type="ARBA" id="ARBA00022448"/>
    </source>
</evidence>
<feature type="transmembrane region" description="Helical" evidence="7">
    <location>
        <begin position="40"/>
        <end position="63"/>
    </location>
</feature>
<keyword evidence="4 7" id="KW-0812">Transmembrane</keyword>
<proteinExistence type="inferred from homology"/>
<dbReference type="GO" id="GO:0005337">
    <property type="term" value="F:nucleoside transmembrane transporter activity"/>
    <property type="evidence" value="ECO:0007669"/>
    <property type="project" value="InterPro"/>
</dbReference>
<dbReference type="PANTHER" id="PTHR10332">
    <property type="entry name" value="EQUILIBRATIVE NUCLEOSIDE TRANSPORTER"/>
    <property type="match status" value="1"/>
</dbReference>
<feature type="transmembrane region" description="Helical" evidence="7">
    <location>
        <begin position="75"/>
        <end position="97"/>
    </location>
</feature>
<feature type="transmembrane region" description="Helical" evidence="7">
    <location>
        <begin position="134"/>
        <end position="151"/>
    </location>
</feature>
<organism evidence="8 9">
    <name type="scientific">Gryllus longicercus</name>
    <dbReference type="NCBI Taxonomy" id="2509291"/>
    <lineage>
        <taxon>Eukaryota</taxon>
        <taxon>Metazoa</taxon>
        <taxon>Ecdysozoa</taxon>
        <taxon>Arthropoda</taxon>
        <taxon>Hexapoda</taxon>
        <taxon>Insecta</taxon>
        <taxon>Pterygota</taxon>
        <taxon>Neoptera</taxon>
        <taxon>Polyneoptera</taxon>
        <taxon>Orthoptera</taxon>
        <taxon>Ensifera</taxon>
        <taxon>Gryllidea</taxon>
        <taxon>Grylloidea</taxon>
        <taxon>Gryllidae</taxon>
        <taxon>Gryllinae</taxon>
        <taxon>Gryllus</taxon>
    </lineage>
</organism>
<feature type="transmembrane region" description="Helical" evidence="7">
    <location>
        <begin position="379"/>
        <end position="400"/>
    </location>
</feature>
<accession>A0AAN9ZI59</accession>
<dbReference type="Pfam" id="PF01733">
    <property type="entry name" value="Nucleoside_tran"/>
    <property type="match status" value="2"/>
</dbReference>
<feature type="transmembrane region" description="Helical" evidence="7">
    <location>
        <begin position="476"/>
        <end position="495"/>
    </location>
</feature>
<evidence type="ECO:0000313" key="9">
    <source>
        <dbReference type="Proteomes" id="UP001378592"/>
    </source>
</evidence>
<protein>
    <recommendedName>
        <fullName evidence="10">Equilibrative nucleoside transporter 4</fullName>
    </recommendedName>
</protein>
<feature type="transmembrane region" description="Helical" evidence="7">
    <location>
        <begin position="109"/>
        <end position="128"/>
    </location>
</feature>
<keyword evidence="5 7" id="KW-1133">Transmembrane helix</keyword>
<evidence type="ECO:0000256" key="4">
    <source>
        <dbReference type="ARBA" id="ARBA00022692"/>
    </source>
</evidence>
<dbReference type="InterPro" id="IPR036259">
    <property type="entry name" value="MFS_trans_sf"/>
</dbReference>
<evidence type="ECO:0000256" key="7">
    <source>
        <dbReference type="SAM" id="Phobius"/>
    </source>
</evidence>
<dbReference type="EMBL" id="JAZDUA010000009">
    <property type="protein sequence ID" value="KAK7873810.1"/>
    <property type="molecule type" value="Genomic_DNA"/>
</dbReference>
<keyword evidence="9" id="KW-1185">Reference proteome</keyword>